<name>A0A481Z0G7_9VIRU</name>
<dbReference type="InterPro" id="IPR012677">
    <property type="entry name" value="Nucleotide-bd_a/b_plait_sf"/>
</dbReference>
<proteinExistence type="predicted"/>
<evidence type="ECO:0000259" key="3">
    <source>
        <dbReference type="PROSITE" id="PS50102"/>
    </source>
</evidence>
<feature type="domain" description="RRM" evidence="3">
    <location>
        <begin position="8"/>
        <end position="83"/>
    </location>
</feature>
<dbReference type="PROSITE" id="PS50102">
    <property type="entry name" value="RRM"/>
    <property type="match status" value="1"/>
</dbReference>
<evidence type="ECO:0000256" key="2">
    <source>
        <dbReference type="SAM" id="MobiDB-lite"/>
    </source>
</evidence>
<dbReference type="InterPro" id="IPR035979">
    <property type="entry name" value="RBD_domain_sf"/>
</dbReference>
<dbReference type="Gene3D" id="3.30.70.330">
    <property type="match status" value="1"/>
</dbReference>
<dbReference type="InterPro" id="IPR050374">
    <property type="entry name" value="RRT5_SRSF_SR"/>
</dbReference>
<gene>
    <name evidence="4" type="ORF">LCMiAC01_04320</name>
</gene>
<organism evidence="4">
    <name type="scientific">Mimivirus LCMiAC01</name>
    <dbReference type="NCBI Taxonomy" id="2506608"/>
    <lineage>
        <taxon>Viruses</taxon>
        <taxon>Varidnaviria</taxon>
        <taxon>Bamfordvirae</taxon>
        <taxon>Nucleocytoviricota</taxon>
        <taxon>Megaviricetes</taxon>
        <taxon>Imitervirales</taxon>
        <taxon>Mimiviridae</taxon>
        <taxon>Klosneuvirinae</taxon>
    </lineage>
</organism>
<protein>
    <submittedName>
        <fullName evidence="4">RNA recognition motif protein</fullName>
    </submittedName>
</protein>
<dbReference type="PANTHER" id="PTHR23003:SF17">
    <property type="entry name" value="RNA-BINDING PROTEIN PIN4"/>
    <property type="match status" value="1"/>
</dbReference>
<keyword evidence="1" id="KW-0694">RNA-binding</keyword>
<evidence type="ECO:0000313" key="4">
    <source>
        <dbReference type="EMBL" id="QBK88750.1"/>
    </source>
</evidence>
<evidence type="ECO:0000256" key="1">
    <source>
        <dbReference type="ARBA" id="ARBA00022884"/>
    </source>
</evidence>
<feature type="compositionally biased region" description="Polar residues" evidence="2">
    <location>
        <begin position="185"/>
        <end position="201"/>
    </location>
</feature>
<dbReference type="PANTHER" id="PTHR23003">
    <property type="entry name" value="RNA RECOGNITION MOTIF RRM DOMAIN CONTAINING PROTEIN"/>
    <property type="match status" value="1"/>
</dbReference>
<dbReference type="SUPFAM" id="SSF54928">
    <property type="entry name" value="RNA-binding domain, RBD"/>
    <property type="match status" value="1"/>
</dbReference>
<sequence length="201" mass="23872">MDKNKNYSEVFVKNVPYKCTNKEFRKCFSDMKGYIIADIKKKYNSEYTRGFGFVIFDNENNANKLLTRSDDIIIKKNRKLKFSPYIHNVHLKSINSRKNHSHRMYRIYIDNVSKNITVDRLIQELSKICGINNYSVKCIGDEIYGKVSFENYVDYKKALVSHIYIDETELRLSPYRRYKHPKRYSNPNPNPSIVNGESLWN</sequence>
<reference evidence="4" key="1">
    <citation type="journal article" date="2019" name="MBio">
        <title>Virus Genomes from Deep Sea Sediments Expand the Ocean Megavirome and Support Independent Origins of Viral Gigantism.</title>
        <authorList>
            <person name="Backstrom D."/>
            <person name="Yutin N."/>
            <person name="Jorgensen S.L."/>
            <person name="Dharamshi J."/>
            <person name="Homa F."/>
            <person name="Zaremba-Niedwiedzka K."/>
            <person name="Spang A."/>
            <person name="Wolf Y.I."/>
            <person name="Koonin E.V."/>
            <person name="Ettema T.J."/>
        </authorList>
    </citation>
    <scope>NUCLEOTIDE SEQUENCE</scope>
</reference>
<dbReference type="Pfam" id="PF00076">
    <property type="entry name" value="RRM_1"/>
    <property type="match status" value="1"/>
</dbReference>
<feature type="region of interest" description="Disordered" evidence="2">
    <location>
        <begin position="180"/>
        <end position="201"/>
    </location>
</feature>
<accession>A0A481Z0G7</accession>
<dbReference type="InterPro" id="IPR000504">
    <property type="entry name" value="RRM_dom"/>
</dbReference>
<dbReference type="SMART" id="SM00360">
    <property type="entry name" value="RRM"/>
    <property type="match status" value="2"/>
</dbReference>
<dbReference type="EMBL" id="MK500397">
    <property type="protein sequence ID" value="QBK88750.1"/>
    <property type="molecule type" value="Genomic_DNA"/>
</dbReference>
<dbReference type="GO" id="GO:0003729">
    <property type="term" value="F:mRNA binding"/>
    <property type="evidence" value="ECO:0007669"/>
    <property type="project" value="TreeGrafter"/>
</dbReference>